<evidence type="ECO:0000256" key="6">
    <source>
        <dbReference type="SAM" id="MobiDB-lite"/>
    </source>
</evidence>
<dbReference type="InterPro" id="IPR010573">
    <property type="entry name" value="MFS_Str1/Tri12-like"/>
</dbReference>
<organism evidence="9 10">
    <name type="scientific">Sclerotinia borealis (strain F-4128)</name>
    <dbReference type="NCBI Taxonomy" id="1432307"/>
    <lineage>
        <taxon>Eukaryota</taxon>
        <taxon>Fungi</taxon>
        <taxon>Dikarya</taxon>
        <taxon>Ascomycota</taxon>
        <taxon>Pezizomycotina</taxon>
        <taxon>Leotiomycetes</taxon>
        <taxon>Helotiales</taxon>
        <taxon>Sclerotiniaceae</taxon>
        <taxon>Sclerotinia</taxon>
    </lineage>
</organism>
<accession>W9CQY1</accession>
<feature type="transmembrane region" description="Helical" evidence="7">
    <location>
        <begin position="565"/>
        <end position="584"/>
    </location>
</feature>
<dbReference type="AlphaFoldDB" id="W9CQY1"/>
<feature type="transmembrane region" description="Helical" evidence="7">
    <location>
        <begin position="102"/>
        <end position="120"/>
    </location>
</feature>
<evidence type="ECO:0000256" key="1">
    <source>
        <dbReference type="ARBA" id="ARBA00004141"/>
    </source>
</evidence>
<dbReference type="Gene3D" id="1.20.1250.20">
    <property type="entry name" value="MFS general substrate transporter like domains"/>
    <property type="match status" value="1"/>
</dbReference>
<evidence type="ECO:0000256" key="5">
    <source>
        <dbReference type="ARBA" id="ARBA00023136"/>
    </source>
</evidence>
<feature type="transmembrane region" description="Helical" evidence="7">
    <location>
        <begin position="303"/>
        <end position="320"/>
    </location>
</feature>
<dbReference type="InterPro" id="IPR020846">
    <property type="entry name" value="MFS_dom"/>
</dbReference>
<dbReference type="PANTHER" id="PTHR23501">
    <property type="entry name" value="MAJOR FACILITATOR SUPERFAMILY"/>
    <property type="match status" value="1"/>
</dbReference>
<evidence type="ECO:0000256" key="2">
    <source>
        <dbReference type="ARBA" id="ARBA00022448"/>
    </source>
</evidence>
<dbReference type="InterPro" id="IPR036259">
    <property type="entry name" value="MFS_trans_sf"/>
</dbReference>
<dbReference type="SUPFAM" id="SSF103473">
    <property type="entry name" value="MFS general substrate transporter"/>
    <property type="match status" value="1"/>
</dbReference>
<feature type="transmembrane region" description="Helical" evidence="7">
    <location>
        <begin position="467"/>
        <end position="491"/>
    </location>
</feature>
<dbReference type="EMBL" id="AYSA01000041">
    <property type="protein sequence ID" value="ESZ98483.1"/>
    <property type="molecule type" value="Genomic_DNA"/>
</dbReference>
<comment type="caution">
    <text evidence="9">The sequence shown here is derived from an EMBL/GenBank/DDBJ whole genome shotgun (WGS) entry which is preliminary data.</text>
</comment>
<dbReference type="FunFam" id="1.20.1250.20:FF:000784">
    <property type="entry name" value="MFS drug efflux pump"/>
    <property type="match status" value="1"/>
</dbReference>
<dbReference type="Proteomes" id="UP000019487">
    <property type="component" value="Unassembled WGS sequence"/>
</dbReference>
<dbReference type="PANTHER" id="PTHR23501:SF109">
    <property type="entry name" value="MAJOR FACILITATOR SUPERFAMILY (MFS) PROFILE DOMAIN-CONTAINING PROTEIN-RELATED"/>
    <property type="match status" value="1"/>
</dbReference>
<feature type="domain" description="Major facilitator superfamily (MFS) profile" evidence="8">
    <location>
        <begin position="65"/>
        <end position="518"/>
    </location>
</feature>
<evidence type="ECO:0000313" key="10">
    <source>
        <dbReference type="Proteomes" id="UP000019487"/>
    </source>
</evidence>
<feature type="transmembrane region" description="Helical" evidence="7">
    <location>
        <begin position="272"/>
        <end position="291"/>
    </location>
</feature>
<evidence type="ECO:0000313" key="9">
    <source>
        <dbReference type="EMBL" id="ESZ98483.1"/>
    </source>
</evidence>
<keyword evidence="3 7" id="KW-0812">Transmembrane</keyword>
<dbReference type="GO" id="GO:0005886">
    <property type="term" value="C:plasma membrane"/>
    <property type="evidence" value="ECO:0007669"/>
    <property type="project" value="TreeGrafter"/>
</dbReference>
<name>W9CQY1_SCLBF</name>
<evidence type="ECO:0000256" key="3">
    <source>
        <dbReference type="ARBA" id="ARBA00022692"/>
    </source>
</evidence>
<keyword evidence="10" id="KW-1185">Reference proteome</keyword>
<dbReference type="OrthoDB" id="4161376at2759"/>
<feature type="transmembrane region" description="Helical" evidence="7">
    <location>
        <begin position="201"/>
        <end position="221"/>
    </location>
</feature>
<dbReference type="HOGENOM" id="CLU_000960_25_3_1"/>
<feature type="transmembrane region" description="Helical" evidence="7">
    <location>
        <begin position="132"/>
        <end position="151"/>
    </location>
</feature>
<gene>
    <name evidence="9" type="ORF">SBOR_1145</name>
</gene>
<feature type="transmembrane region" description="Helical" evidence="7">
    <location>
        <begin position="382"/>
        <end position="402"/>
    </location>
</feature>
<keyword evidence="5 7" id="KW-0472">Membrane</keyword>
<dbReference type="GO" id="GO:0022857">
    <property type="term" value="F:transmembrane transporter activity"/>
    <property type="evidence" value="ECO:0007669"/>
    <property type="project" value="InterPro"/>
</dbReference>
<sequence length="599" mass="64607">MSKVSTPPSGSIDAMEKVAIPEPIERAATHDKVQGHSNYDEKDGLRTYGDVEDHNHEPKMTVRRFMSLVAMAFLWTGSQIPVYIFGAIPPYIYSEIGGVDRWIWFVLANLLSLAGVCPFVGSLSDILGRRYVALLGAIFIIIGMIVCSTAHTMNVFIGGMAIAGIGAGINEAIKRRKLTLARLTALAATSELAPVSKRGKYVAILVFTIIPFCPSVMWGQLIASHGGWRWCGLLCGIWAFIGFALTLTCYFPPPRVNSIGLSNREIIRQIDFVGGFLSIPGMILFMAGMQWGGYQYKWTSAHVLAPLLLGAALLAAFCLWEVYGTKYPMFPARLKQAPRILVLTLVITFISGANFFSIIMFWPTQAFNVYGHNPVGVGVRGIPVGFSILAGACIVLWLLSVLRGRNKELMIASSILMTAGCGALACATRHNLSTLWALLIIAGLGIGGIVVPASIITTIICPDDLIATIAALTLSIRVIGGSVGYCVYYNIFVSKFVPAATLNIGGVMARELNITNKTLIVEAIHYTAASLLPLLKTIPGIAGNETAYQMVVIAGQEAYAESYVYVYYASTTFGAVSILAACFLGDINAYMDDHVAVIM</sequence>
<feature type="region of interest" description="Disordered" evidence="6">
    <location>
        <begin position="30"/>
        <end position="52"/>
    </location>
</feature>
<dbReference type="Pfam" id="PF06609">
    <property type="entry name" value="TRI12"/>
    <property type="match status" value="1"/>
</dbReference>
<feature type="transmembrane region" description="Helical" evidence="7">
    <location>
        <begin position="68"/>
        <end position="90"/>
    </location>
</feature>
<feature type="transmembrane region" description="Helical" evidence="7">
    <location>
        <begin position="436"/>
        <end position="460"/>
    </location>
</feature>
<evidence type="ECO:0000256" key="4">
    <source>
        <dbReference type="ARBA" id="ARBA00022989"/>
    </source>
</evidence>
<reference evidence="9 10" key="1">
    <citation type="journal article" date="2014" name="Genome Announc.">
        <title>Draft genome sequence of Sclerotinia borealis, a psychrophilic plant pathogenic fungus.</title>
        <authorList>
            <person name="Mardanov A.V."/>
            <person name="Beletsky A.V."/>
            <person name="Kadnikov V.V."/>
            <person name="Ignatov A.N."/>
            <person name="Ravin N.V."/>
        </authorList>
    </citation>
    <scope>NUCLEOTIDE SEQUENCE [LARGE SCALE GENOMIC DNA]</scope>
    <source>
        <strain evidence="10">F-4157</strain>
    </source>
</reference>
<evidence type="ECO:0000259" key="8">
    <source>
        <dbReference type="PROSITE" id="PS50850"/>
    </source>
</evidence>
<feature type="transmembrane region" description="Helical" evidence="7">
    <location>
        <begin position="157"/>
        <end position="173"/>
    </location>
</feature>
<protein>
    <submittedName>
        <fullName evidence="9">Putative MFS drug efflux pump</fullName>
    </submittedName>
</protein>
<proteinExistence type="predicted"/>
<feature type="transmembrane region" description="Helical" evidence="7">
    <location>
        <begin position="340"/>
        <end position="362"/>
    </location>
</feature>
<keyword evidence="2" id="KW-0813">Transport</keyword>
<evidence type="ECO:0000256" key="7">
    <source>
        <dbReference type="SAM" id="Phobius"/>
    </source>
</evidence>
<comment type="subcellular location">
    <subcellularLocation>
        <location evidence="1">Membrane</location>
        <topology evidence="1">Multi-pass membrane protein</topology>
    </subcellularLocation>
</comment>
<keyword evidence="4 7" id="KW-1133">Transmembrane helix</keyword>
<feature type="transmembrane region" description="Helical" evidence="7">
    <location>
        <begin position="227"/>
        <end position="251"/>
    </location>
</feature>
<dbReference type="PROSITE" id="PS50850">
    <property type="entry name" value="MFS"/>
    <property type="match status" value="1"/>
</dbReference>